<evidence type="ECO:0000259" key="17">
    <source>
        <dbReference type="PROSITE" id="PS51203"/>
    </source>
</evidence>
<reference evidence="18" key="1">
    <citation type="submission" date="2016-01" db="EMBL/GenBank/DDBJ databases">
        <title>Reference transcriptome for the parasite Schistocephalus solidus: insights into the molecular evolution of parasitism.</title>
        <authorList>
            <person name="Hebert F.O."/>
            <person name="Grambauer S."/>
            <person name="Barber I."/>
            <person name="Landry C.R."/>
            <person name="Aubin-Horth N."/>
        </authorList>
    </citation>
    <scope>NUCLEOTIDE SEQUENCE</scope>
</reference>
<comment type="catalytic activity">
    <reaction evidence="15">
        <text>a very-long-chain (3R)-3-hydroxyacyl-CoA = a very-long-chain (2E)-enoyl-CoA + H2O</text>
        <dbReference type="Rhea" id="RHEA:45812"/>
        <dbReference type="ChEBI" id="CHEBI:15377"/>
        <dbReference type="ChEBI" id="CHEBI:83728"/>
        <dbReference type="ChEBI" id="CHEBI:85440"/>
        <dbReference type="EC" id="4.2.1.134"/>
    </reaction>
</comment>
<comment type="subcellular location">
    <subcellularLocation>
        <location evidence="1 15">Endoplasmic reticulum membrane</location>
        <topology evidence="1 15">Multi-pass membrane protein</topology>
    </subcellularLocation>
</comment>
<name>A0A0X3P6S1_SCHSO</name>
<dbReference type="InterPro" id="IPR007052">
    <property type="entry name" value="CS_dom"/>
</dbReference>
<evidence type="ECO:0000256" key="3">
    <source>
        <dbReference type="ARBA" id="ARBA00007811"/>
    </source>
</evidence>
<evidence type="ECO:0000256" key="16">
    <source>
        <dbReference type="SAM" id="MobiDB-lite"/>
    </source>
</evidence>
<feature type="transmembrane region" description="Helical" evidence="15">
    <location>
        <begin position="176"/>
        <end position="202"/>
    </location>
</feature>
<dbReference type="PROSITE" id="PS51203">
    <property type="entry name" value="CS"/>
    <property type="match status" value="1"/>
</dbReference>
<dbReference type="UniPathway" id="UPA00094"/>
<evidence type="ECO:0000256" key="12">
    <source>
        <dbReference type="ARBA" id="ARBA00023136"/>
    </source>
</evidence>
<dbReference type="GO" id="GO:0005789">
    <property type="term" value="C:endoplasmic reticulum membrane"/>
    <property type="evidence" value="ECO:0007669"/>
    <property type="project" value="UniProtKB-SubCell"/>
</dbReference>
<keyword evidence="7 15" id="KW-0256">Endoplasmic reticulum</keyword>
<evidence type="ECO:0000256" key="9">
    <source>
        <dbReference type="ARBA" id="ARBA00022989"/>
    </source>
</evidence>
<keyword evidence="10" id="KW-0175">Coiled coil</keyword>
<accession>A0A0X3P6S1</accession>
<keyword evidence="8 15" id="KW-0276">Fatty acid metabolism</keyword>
<evidence type="ECO:0000256" key="7">
    <source>
        <dbReference type="ARBA" id="ARBA00022824"/>
    </source>
</evidence>
<evidence type="ECO:0000256" key="10">
    <source>
        <dbReference type="ARBA" id="ARBA00023054"/>
    </source>
</evidence>
<dbReference type="EMBL" id="GEEE01015892">
    <property type="protein sequence ID" value="JAP47333.1"/>
    <property type="molecule type" value="Transcribed_RNA"/>
</dbReference>
<evidence type="ECO:0000256" key="14">
    <source>
        <dbReference type="ARBA" id="ARBA00023239"/>
    </source>
</evidence>
<feature type="region of interest" description="Disordered" evidence="16">
    <location>
        <begin position="395"/>
        <end position="417"/>
    </location>
</feature>
<dbReference type="InterPro" id="IPR007482">
    <property type="entry name" value="Tyr_Pase-like_PTPLA"/>
</dbReference>
<keyword evidence="6 15" id="KW-0812">Transmembrane</keyword>
<dbReference type="InterPro" id="IPR008978">
    <property type="entry name" value="HSP20-like_chaperone"/>
</dbReference>
<comment type="function">
    <text evidence="15">Catalyzes the third of the four reactions of the long-chain fatty acids elongation cycle. This endoplasmic reticulum-bound enzymatic process, allows the addition of two carbons to the chain of long- and very long-chain fatty acids/VLCFAs per cycle. This enzyme catalyzes the dehydration of the 3-hydroxyacyl-CoA intermediate into trans-2,3-enoyl-CoA, within each cycle of fatty acid elongation. Thereby, it participates to the production of VLCFAs of different chain lengths that are involved in multiple biological processes as precursors of membrane lipids and lipid mediators.</text>
</comment>
<comment type="pathway">
    <text evidence="2 15">Lipid metabolism; fatty acid biosynthesis.</text>
</comment>
<evidence type="ECO:0000256" key="4">
    <source>
        <dbReference type="ARBA" id="ARBA00013122"/>
    </source>
</evidence>
<keyword evidence="5 15" id="KW-0444">Lipid biosynthesis</keyword>
<dbReference type="Gene3D" id="2.60.40.790">
    <property type="match status" value="1"/>
</dbReference>
<dbReference type="PANTHER" id="PTHR11035:SF35">
    <property type="entry name" value="VERY-LONG-CHAIN (3R)-3-HYDROXYACYL-COA DEHYDRATASE"/>
    <property type="match status" value="1"/>
</dbReference>
<protein>
    <recommendedName>
        <fullName evidence="4 15">Very-long-chain (3R)-3-hydroxyacyl-CoA dehydratase</fullName>
        <ecNumber evidence="4 15">4.2.1.134</ecNumber>
    </recommendedName>
</protein>
<gene>
    <name evidence="18" type="primary">PTAD1</name>
    <name evidence="18" type="ORF">TR134993</name>
</gene>
<dbReference type="Pfam" id="PF04387">
    <property type="entry name" value="PTPLA"/>
    <property type="match status" value="1"/>
</dbReference>
<keyword evidence="9 15" id="KW-1133">Transmembrane helix</keyword>
<dbReference type="AlphaFoldDB" id="A0A0X3P6S1"/>
<comment type="similarity">
    <text evidence="3 15">Belongs to the very long-chain fatty acids dehydratase HACD family.</text>
</comment>
<dbReference type="GO" id="GO:0030497">
    <property type="term" value="P:fatty acid elongation"/>
    <property type="evidence" value="ECO:0007669"/>
    <property type="project" value="TreeGrafter"/>
</dbReference>
<keyword evidence="11 15" id="KW-0443">Lipid metabolism</keyword>
<dbReference type="EC" id="4.2.1.134" evidence="4 15"/>
<dbReference type="PANTHER" id="PTHR11035">
    <property type="entry name" value="VERY-LONG-CHAIN (3R)-3-HYDROXYACYL-COA DEHYDRATASE"/>
    <property type="match status" value="1"/>
</dbReference>
<proteinExistence type="inferred from homology"/>
<keyword evidence="12 15" id="KW-0472">Membrane</keyword>
<evidence type="ECO:0000256" key="15">
    <source>
        <dbReference type="RuleBase" id="RU363109"/>
    </source>
</evidence>
<evidence type="ECO:0000256" key="2">
    <source>
        <dbReference type="ARBA" id="ARBA00005194"/>
    </source>
</evidence>
<evidence type="ECO:0000256" key="5">
    <source>
        <dbReference type="ARBA" id="ARBA00022516"/>
    </source>
</evidence>
<evidence type="ECO:0000256" key="8">
    <source>
        <dbReference type="ARBA" id="ARBA00022832"/>
    </source>
</evidence>
<evidence type="ECO:0000256" key="13">
    <source>
        <dbReference type="ARBA" id="ARBA00023160"/>
    </source>
</evidence>
<dbReference type="GO" id="GO:0042761">
    <property type="term" value="P:very long-chain fatty acid biosynthetic process"/>
    <property type="evidence" value="ECO:0007669"/>
    <property type="project" value="TreeGrafter"/>
</dbReference>
<sequence length="417" mass="48413">MMSLSSGPYHPSTLWSQDSGKIYLNVNVSTEKEPFIETERDLLNFETLGIGANGQGLYGFKLHLLENVLEHGTTFTVTDQGVRIVLKKESPKIWPRLTASNERLPWLRTDFDRLSSKVLSEMFGEDFDDDSEDEQKVTVDYVKPTPEQKMRHDEELALANAQEDWKEVKNLVKNPLVLYLLIYNIFQWAGYVFVFGTLVSAWWTKGGDMKSEAYTLVADRMLIVQLASFLEIVHASMGWVRSSVLATALQVLGRNLVFFLILVPHAEVQEDTAVFTLFITWSMIELLRYPYYVLRIFDEKFGLLTYLRYTAWIPLYPIGFMCEGKLIVLAMPLLEQSRRFCLDMPNPWNVSFDFPLFLHVYFLAMLPAFGLLMKHMYLQRRRILVPRIPLRSMRSRSSTPRLASRDNYSRKEALKQQ</sequence>
<feature type="domain" description="CS" evidence="17">
    <location>
        <begin position="8"/>
        <end position="98"/>
    </location>
</feature>
<evidence type="ECO:0000256" key="6">
    <source>
        <dbReference type="ARBA" id="ARBA00022692"/>
    </source>
</evidence>
<feature type="transmembrane region" description="Helical" evidence="15">
    <location>
        <begin position="354"/>
        <end position="373"/>
    </location>
</feature>
<dbReference type="GO" id="GO:0102158">
    <property type="term" value="F:very-long-chain (3R)-3-hydroxyacyl-CoA dehydratase activity"/>
    <property type="evidence" value="ECO:0007669"/>
    <property type="project" value="UniProtKB-EC"/>
</dbReference>
<feature type="transmembrane region" description="Helical" evidence="15">
    <location>
        <begin position="272"/>
        <end position="294"/>
    </location>
</feature>
<feature type="transmembrane region" description="Helical" evidence="15">
    <location>
        <begin position="247"/>
        <end position="266"/>
    </location>
</feature>
<dbReference type="SUPFAM" id="SSF49764">
    <property type="entry name" value="HSP20-like chaperones"/>
    <property type="match status" value="1"/>
</dbReference>
<feature type="compositionally biased region" description="Basic and acidic residues" evidence="16">
    <location>
        <begin position="403"/>
        <end position="417"/>
    </location>
</feature>
<evidence type="ECO:0000313" key="18">
    <source>
        <dbReference type="EMBL" id="JAP47333.1"/>
    </source>
</evidence>
<organism evidence="18">
    <name type="scientific">Schistocephalus solidus</name>
    <name type="common">Tapeworm</name>
    <dbReference type="NCBI Taxonomy" id="70667"/>
    <lineage>
        <taxon>Eukaryota</taxon>
        <taxon>Metazoa</taxon>
        <taxon>Spiralia</taxon>
        <taxon>Lophotrochozoa</taxon>
        <taxon>Platyhelminthes</taxon>
        <taxon>Cestoda</taxon>
        <taxon>Eucestoda</taxon>
        <taxon>Diphyllobothriidea</taxon>
        <taxon>Diphyllobothriidae</taxon>
        <taxon>Schistocephalus</taxon>
    </lineage>
</organism>
<evidence type="ECO:0000256" key="1">
    <source>
        <dbReference type="ARBA" id="ARBA00004477"/>
    </source>
</evidence>
<feature type="transmembrane region" description="Helical" evidence="15">
    <location>
        <begin position="222"/>
        <end position="240"/>
    </location>
</feature>
<keyword evidence="13 15" id="KW-0275">Fatty acid biosynthesis</keyword>
<keyword evidence="14 15" id="KW-0456">Lyase</keyword>
<evidence type="ECO:0000256" key="11">
    <source>
        <dbReference type="ARBA" id="ARBA00023098"/>
    </source>
</evidence>
<dbReference type="GO" id="GO:0030148">
    <property type="term" value="P:sphingolipid biosynthetic process"/>
    <property type="evidence" value="ECO:0007669"/>
    <property type="project" value="TreeGrafter"/>
</dbReference>
<feature type="transmembrane region" description="Helical" evidence="15">
    <location>
        <begin position="315"/>
        <end position="334"/>
    </location>
</feature>